<accession>A0A6B0JW13</accession>
<dbReference type="SUPFAM" id="SSF116734">
    <property type="entry name" value="DNA methylase specificity domain"/>
    <property type="match status" value="2"/>
</dbReference>
<keyword evidence="6" id="KW-0378">Hydrolase</keyword>
<evidence type="ECO:0000256" key="2">
    <source>
        <dbReference type="ARBA" id="ARBA00022747"/>
    </source>
</evidence>
<proteinExistence type="inferred from homology"/>
<dbReference type="InterPro" id="IPR044946">
    <property type="entry name" value="Restrct_endonuc_typeI_TRD_sf"/>
</dbReference>
<dbReference type="GO" id="GO:0009307">
    <property type="term" value="P:DNA restriction-modification system"/>
    <property type="evidence" value="ECO:0007669"/>
    <property type="project" value="UniProtKB-KW"/>
</dbReference>
<dbReference type="InterPro" id="IPR051212">
    <property type="entry name" value="Type-I_RE_S_subunit"/>
</dbReference>
<dbReference type="RefSeq" id="WP_010030843.1">
    <property type="nucleotide sequence ID" value="NZ_CP025778.1"/>
</dbReference>
<evidence type="ECO:0000256" key="3">
    <source>
        <dbReference type="ARBA" id="ARBA00023125"/>
    </source>
</evidence>
<feature type="domain" description="Type I restriction modification DNA specificity" evidence="4">
    <location>
        <begin position="3"/>
        <end position="52"/>
    </location>
</feature>
<keyword evidence="6" id="KW-0540">Nuclease</keyword>
<protein>
    <submittedName>
        <fullName evidence="6">Restriction endonuclease subunit S</fullName>
    </submittedName>
</protein>
<comment type="similarity">
    <text evidence="1">Belongs to the type-I restriction system S methylase family.</text>
</comment>
<dbReference type="Gene3D" id="3.90.220.20">
    <property type="entry name" value="DNA methylase specificity domains"/>
    <property type="match status" value="2"/>
</dbReference>
<gene>
    <name evidence="5" type="ORF">FNB10_04455</name>
    <name evidence="6" type="ORF">FND40_04505</name>
</gene>
<feature type="domain" description="Type I restriction modification DNA specificity" evidence="4">
    <location>
        <begin position="78"/>
        <end position="225"/>
    </location>
</feature>
<name>A0A6B0JW13_FRATU</name>
<keyword evidence="3" id="KW-0238">DNA-binding</keyword>
<evidence type="ECO:0000313" key="6">
    <source>
        <dbReference type="EMBL" id="MXB13557.1"/>
    </source>
</evidence>
<dbReference type="EMBL" id="VJDK01000022">
    <property type="protein sequence ID" value="MWY74363.1"/>
    <property type="molecule type" value="Genomic_DNA"/>
</dbReference>
<dbReference type="AlphaFoldDB" id="A0A6B0JW13"/>
<evidence type="ECO:0000256" key="1">
    <source>
        <dbReference type="ARBA" id="ARBA00010923"/>
    </source>
</evidence>
<dbReference type="InterPro" id="IPR000055">
    <property type="entry name" value="Restrct_endonuc_typeI_TRD"/>
</dbReference>
<evidence type="ECO:0000259" key="4">
    <source>
        <dbReference type="Pfam" id="PF01420"/>
    </source>
</evidence>
<sequence length="225" mass="25809">MNNLHGVGMKHITKGKFENIQIPLPPLAEQKCIVAKLDSLFENVDKAIELHQQNITNANTLMASTLDKTFKKLEGEYSKIALLDVMKISNKTLVPDDNQKYNYVGLENIEGNTGRLIDFCETQGKEIKSSKVEFKKGIVLYGKLRPYLNKVWFSEFDDVATTEILPFYPIDNTRLNMIFVKYYFLSSSYLQRVMRNYSGSRIPRLTTAFLKSEEAYIPLPPLPIQ</sequence>
<dbReference type="PANTHER" id="PTHR43140:SF1">
    <property type="entry name" value="TYPE I RESTRICTION ENZYME ECOKI SPECIFICITY SUBUNIT"/>
    <property type="match status" value="1"/>
</dbReference>
<dbReference type="GO" id="GO:0004519">
    <property type="term" value="F:endonuclease activity"/>
    <property type="evidence" value="ECO:0007669"/>
    <property type="project" value="UniProtKB-KW"/>
</dbReference>
<keyword evidence="6" id="KW-0255">Endonuclease</keyword>
<organism evidence="6">
    <name type="scientific">Francisella tularensis</name>
    <dbReference type="NCBI Taxonomy" id="263"/>
    <lineage>
        <taxon>Bacteria</taxon>
        <taxon>Pseudomonadati</taxon>
        <taxon>Pseudomonadota</taxon>
        <taxon>Gammaproteobacteria</taxon>
        <taxon>Thiotrichales</taxon>
        <taxon>Francisellaceae</taxon>
        <taxon>Francisella</taxon>
    </lineage>
</organism>
<dbReference type="EMBL" id="VJIQ01000022">
    <property type="protein sequence ID" value="MXB13557.1"/>
    <property type="molecule type" value="Genomic_DNA"/>
</dbReference>
<reference evidence="6" key="1">
    <citation type="submission" date="2019-06" db="EMBL/GenBank/DDBJ databases">
        <title>Phylogeography and genetic diversity of Francisella tularensis subsp. holarctica in France (1947-2018).</title>
        <authorList>
            <person name="Kevin M."/>
            <person name="Madani N."/>
            <person name="Maurin M."/>
        </authorList>
    </citation>
    <scope>NUCLEOTIDE SEQUENCE</scope>
    <source>
        <strain evidence="5">10-1635/5</strain>
        <strain evidence="6">93-11516</strain>
    </source>
</reference>
<dbReference type="Pfam" id="PF01420">
    <property type="entry name" value="Methylase_S"/>
    <property type="match status" value="2"/>
</dbReference>
<dbReference type="PANTHER" id="PTHR43140">
    <property type="entry name" value="TYPE-1 RESTRICTION ENZYME ECOKI SPECIFICITY PROTEIN"/>
    <property type="match status" value="1"/>
</dbReference>
<evidence type="ECO:0000313" key="5">
    <source>
        <dbReference type="EMBL" id="MWY74363.1"/>
    </source>
</evidence>
<keyword evidence="2" id="KW-0680">Restriction system</keyword>
<dbReference type="GO" id="GO:0003677">
    <property type="term" value="F:DNA binding"/>
    <property type="evidence" value="ECO:0007669"/>
    <property type="project" value="UniProtKB-KW"/>
</dbReference>
<comment type="caution">
    <text evidence="6">The sequence shown here is derived from an EMBL/GenBank/DDBJ whole genome shotgun (WGS) entry which is preliminary data.</text>
</comment>